<feature type="compositionally biased region" description="Low complexity" evidence="1">
    <location>
        <begin position="305"/>
        <end position="319"/>
    </location>
</feature>
<proteinExistence type="predicted"/>
<sequence>MSVPPVLMQIGQVPYNRSPPTHCSCAAGTIGKRIEVWLIHWIAWLPVPVCGIIPVDWASSSLSFTPLTPCGSAAEVGAQSAIHLGDLAFRSTVPCQVRTYETSSSPIFLLRVESRGNCEWCGKAVTGRRRNVSRRARHTRVVRVGPSGMHPPLSQTTMFRVPRPFRELIARIFTIPSVSFATHAENDHPDGWEAWASAENATQDVSRTQAQSLQDGRAYSSVAHHELLGGDGKVLDQLQPMGVRRSLPTANVAMVSEPTIGRPAFLASDGDCPPTGSFDSDWDDGRDVDYGEDAGSWSRKDVQHSSSAGKASTSASLRSAADDDRATRSRRHHSDFTASRRERSAFSGSAEHTPSPASEGVIALNEVDNESEEDFPHQKQDRLCNVKAIKKVSSVALYDIDKNDTLPHLDPQISSVCIYKYQSSIRIPGQKTKQTRHALVSTGSKRCSSCRQKDAKLSDTDKDEKDGRGAISVRSCIQSLFPQKGSNTFGVSKCAECCHGRGVECDNKTLRTANGFRPNPEMVQKVQAAQGAPNLKGDWMNFPNLDVIRGPATRPQRAAADLQ</sequence>
<evidence type="ECO:0000256" key="1">
    <source>
        <dbReference type="SAM" id="MobiDB-lite"/>
    </source>
</evidence>
<accession>A0A167HAB1</accession>
<feature type="compositionally biased region" description="Polar residues" evidence="1">
    <location>
        <begin position="346"/>
        <end position="356"/>
    </location>
</feature>
<reference evidence="2 3" key="1">
    <citation type="journal article" date="2016" name="Mol. Biol. Evol.">
        <title>Comparative Genomics of Early-Diverging Mushroom-Forming Fungi Provides Insights into the Origins of Lignocellulose Decay Capabilities.</title>
        <authorList>
            <person name="Nagy L.G."/>
            <person name="Riley R."/>
            <person name="Tritt A."/>
            <person name="Adam C."/>
            <person name="Daum C."/>
            <person name="Floudas D."/>
            <person name="Sun H."/>
            <person name="Yadav J.S."/>
            <person name="Pangilinan J."/>
            <person name="Larsson K.H."/>
            <person name="Matsuura K."/>
            <person name="Barry K."/>
            <person name="Labutti K."/>
            <person name="Kuo R."/>
            <person name="Ohm R.A."/>
            <person name="Bhattacharya S.S."/>
            <person name="Shirouzu T."/>
            <person name="Yoshinaga Y."/>
            <person name="Martin F.M."/>
            <person name="Grigoriev I.V."/>
            <person name="Hibbett D.S."/>
        </authorList>
    </citation>
    <scope>NUCLEOTIDE SEQUENCE [LARGE SCALE GENOMIC DNA]</scope>
    <source>
        <strain evidence="2 3">TUFC12733</strain>
    </source>
</reference>
<protein>
    <submittedName>
        <fullName evidence="2">Uncharacterized protein</fullName>
    </submittedName>
</protein>
<keyword evidence="3" id="KW-1185">Reference proteome</keyword>
<organism evidence="2 3">
    <name type="scientific">Calocera viscosa (strain TUFC12733)</name>
    <dbReference type="NCBI Taxonomy" id="1330018"/>
    <lineage>
        <taxon>Eukaryota</taxon>
        <taxon>Fungi</taxon>
        <taxon>Dikarya</taxon>
        <taxon>Basidiomycota</taxon>
        <taxon>Agaricomycotina</taxon>
        <taxon>Dacrymycetes</taxon>
        <taxon>Dacrymycetales</taxon>
        <taxon>Dacrymycetaceae</taxon>
        <taxon>Calocera</taxon>
    </lineage>
</organism>
<dbReference type="EMBL" id="KV417323">
    <property type="protein sequence ID" value="KZO91411.1"/>
    <property type="molecule type" value="Genomic_DNA"/>
</dbReference>
<evidence type="ECO:0000313" key="2">
    <source>
        <dbReference type="EMBL" id="KZO91411.1"/>
    </source>
</evidence>
<name>A0A167HAB1_CALVF</name>
<dbReference type="Proteomes" id="UP000076738">
    <property type="component" value="Unassembled WGS sequence"/>
</dbReference>
<evidence type="ECO:0000313" key="3">
    <source>
        <dbReference type="Proteomes" id="UP000076738"/>
    </source>
</evidence>
<gene>
    <name evidence="2" type="ORF">CALVIDRAFT_345144</name>
</gene>
<feature type="compositionally biased region" description="Basic and acidic residues" evidence="1">
    <location>
        <begin position="334"/>
        <end position="344"/>
    </location>
</feature>
<feature type="region of interest" description="Disordered" evidence="1">
    <location>
        <begin position="264"/>
        <end position="358"/>
    </location>
</feature>
<dbReference type="AlphaFoldDB" id="A0A167HAB1"/>